<gene>
    <name evidence="2" type="ORF">GIB67_029792</name>
</gene>
<feature type="region of interest" description="Disordered" evidence="1">
    <location>
        <begin position="356"/>
        <end position="406"/>
    </location>
</feature>
<dbReference type="PANTHER" id="PTHR34451">
    <property type="entry name" value="PHD FINGER FAMILY PROTEIN"/>
    <property type="match status" value="1"/>
</dbReference>
<evidence type="ECO:0000313" key="3">
    <source>
        <dbReference type="Proteomes" id="UP000541444"/>
    </source>
</evidence>
<comment type="caution">
    <text evidence="2">The sequence shown here is derived from an EMBL/GenBank/DDBJ whole genome shotgun (WGS) entry which is preliminary data.</text>
</comment>
<keyword evidence="3" id="KW-1185">Reference proteome</keyword>
<dbReference type="AlphaFoldDB" id="A0A7J7NJK2"/>
<reference evidence="2 3" key="1">
    <citation type="journal article" date="2020" name="IScience">
        <title>Genome Sequencing of the Endangered Kingdonia uniflora (Circaeasteraceae, Ranunculales) Reveals Potential Mechanisms of Evolutionary Specialization.</title>
        <authorList>
            <person name="Sun Y."/>
            <person name="Deng T."/>
            <person name="Zhang A."/>
            <person name="Moore M.J."/>
            <person name="Landis J.B."/>
            <person name="Lin N."/>
            <person name="Zhang H."/>
            <person name="Zhang X."/>
            <person name="Huang J."/>
            <person name="Zhang X."/>
            <person name="Sun H."/>
            <person name="Wang H."/>
        </authorList>
    </citation>
    <scope>NUCLEOTIDE SEQUENCE [LARGE SCALE GENOMIC DNA]</scope>
    <source>
        <strain evidence="2">TB1705</strain>
        <tissue evidence="2">Leaf</tissue>
    </source>
</reference>
<feature type="compositionally biased region" description="Polar residues" evidence="1">
    <location>
        <begin position="477"/>
        <end position="489"/>
    </location>
</feature>
<sequence>MKRELPSDCNGCDTQERWLLHDIRERSEYRRLCTSCVLKVHAGLFCPNCFEVYERSQLPIDKLVCARCPSVSHANCVAKDSQLNWVCPTCSNPNFMFFEPNLNGNHRCLVDAKKARVLVAATKLAALSMCKAAIFARVEADRRAKEAALARKKAKEALQQASFLPTKVKEKGKSSNAQFKSLVNGFEQGQSSVSGIGVEKSKSYVNGVEHQTKKSKGNGGIVASAGAEKPVETSLRNVGNASSGSAMLSATNASSVVAEKPIENSNRNVGNASSGSAMLSATNAGSVVAQKQIVNSNRNVGNASSGSGMMTLSNAGSSGRVPAPNTPQNNGVSVGITDKLQGSSVSVSVTGRQQLQNSVTLMKGKDSGNLPHLDTEKNAKGSSDLPHLEKDKNSKGSSNLPYLDKEKNGSLSVASATSGVIKIENPNNMARLQQVSTQEKPGILSVAPAVGALHDIQNSPVIEDGRGESMGLGESLTGPQISSPNQVASSVKVKDEYPLAGSSNTAN</sequence>
<dbReference type="OrthoDB" id="692041at2759"/>
<accession>A0A7J7NJK2</accession>
<protein>
    <submittedName>
        <fullName evidence="2">Uncharacterized protein</fullName>
    </submittedName>
</protein>
<dbReference type="PANTHER" id="PTHR34451:SF7">
    <property type="entry name" value="PHD FINGER FAMILY PROTEIN"/>
    <property type="match status" value="1"/>
</dbReference>
<evidence type="ECO:0000313" key="2">
    <source>
        <dbReference type="EMBL" id="KAF6167154.1"/>
    </source>
</evidence>
<proteinExistence type="predicted"/>
<organism evidence="2 3">
    <name type="scientific">Kingdonia uniflora</name>
    <dbReference type="NCBI Taxonomy" id="39325"/>
    <lineage>
        <taxon>Eukaryota</taxon>
        <taxon>Viridiplantae</taxon>
        <taxon>Streptophyta</taxon>
        <taxon>Embryophyta</taxon>
        <taxon>Tracheophyta</taxon>
        <taxon>Spermatophyta</taxon>
        <taxon>Magnoliopsida</taxon>
        <taxon>Ranunculales</taxon>
        <taxon>Circaeasteraceae</taxon>
        <taxon>Kingdonia</taxon>
    </lineage>
</organism>
<evidence type="ECO:0000256" key="1">
    <source>
        <dbReference type="SAM" id="MobiDB-lite"/>
    </source>
</evidence>
<dbReference type="EMBL" id="JACGCM010000764">
    <property type="protein sequence ID" value="KAF6167154.1"/>
    <property type="molecule type" value="Genomic_DNA"/>
</dbReference>
<dbReference type="Proteomes" id="UP000541444">
    <property type="component" value="Unassembled WGS sequence"/>
</dbReference>
<feature type="region of interest" description="Disordered" evidence="1">
    <location>
        <begin position="315"/>
        <end position="336"/>
    </location>
</feature>
<name>A0A7J7NJK2_9MAGN</name>
<feature type="region of interest" description="Disordered" evidence="1">
    <location>
        <begin position="466"/>
        <end position="507"/>
    </location>
</feature>